<feature type="transmembrane region" description="Helical" evidence="1">
    <location>
        <begin position="84"/>
        <end position="103"/>
    </location>
</feature>
<protein>
    <submittedName>
        <fullName evidence="2">Bacitracin resistance protein</fullName>
    </submittedName>
</protein>
<gene>
    <name evidence="2" type="ORF">J5V96_10215</name>
</gene>
<evidence type="ECO:0000313" key="2">
    <source>
        <dbReference type="EMBL" id="MBO3663886.1"/>
    </source>
</evidence>
<dbReference type="RefSeq" id="WP_208503462.1">
    <property type="nucleotide sequence ID" value="NZ_JAGFOA010000004.1"/>
</dbReference>
<comment type="caution">
    <text evidence="2">The sequence shown here is derived from an EMBL/GenBank/DDBJ whole genome shotgun (WGS) entry which is preliminary data.</text>
</comment>
<feature type="transmembrane region" description="Helical" evidence="1">
    <location>
        <begin position="56"/>
        <end position="77"/>
    </location>
</feature>
<evidence type="ECO:0000256" key="1">
    <source>
        <dbReference type="SAM" id="Phobius"/>
    </source>
</evidence>
<sequence length="116" mass="12385">MTAETQTTDRTAPTWAIATIAGVFGLLYAYAVWSAVNYLVEWQQAASAAGASLNAMGWIVWILAIALPITLFGIALALGRRRGLVRLALFQLTGLSLVAVFWLNVAAYTTVSPIIG</sequence>
<keyword evidence="1" id="KW-0472">Membrane</keyword>
<feature type="transmembrane region" description="Helical" evidence="1">
    <location>
        <begin position="12"/>
        <end position="36"/>
    </location>
</feature>
<proteinExistence type="predicted"/>
<keyword evidence="1" id="KW-0812">Transmembrane</keyword>
<name>A0A939TR85_9MICO</name>
<reference evidence="2" key="1">
    <citation type="submission" date="2021-03" db="EMBL/GenBank/DDBJ databases">
        <title>Microbacterium sp. nov., a novel actinobacterium isolated from cow dung.</title>
        <authorList>
            <person name="Zhang L."/>
        </authorList>
    </citation>
    <scope>NUCLEOTIDE SEQUENCE</scope>
    <source>
        <strain evidence="2">NEAU-LLB</strain>
    </source>
</reference>
<dbReference type="EMBL" id="JAGFOA010000004">
    <property type="protein sequence ID" value="MBO3663886.1"/>
    <property type="molecule type" value="Genomic_DNA"/>
</dbReference>
<keyword evidence="1" id="KW-1133">Transmembrane helix</keyword>
<dbReference type="AlphaFoldDB" id="A0A939TR85"/>
<accession>A0A939TR85</accession>
<evidence type="ECO:0000313" key="3">
    <source>
        <dbReference type="Proteomes" id="UP000680132"/>
    </source>
</evidence>
<keyword evidence="3" id="KW-1185">Reference proteome</keyword>
<organism evidence="2 3">
    <name type="scientific">Microbacterium stercoris</name>
    <dbReference type="NCBI Taxonomy" id="2820289"/>
    <lineage>
        <taxon>Bacteria</taxon>
        <taxon>Bacillati</taxon>
        <taxon>Actinomycetota</taxon>
        <taxon>Actinomycetes</taxon>
        <taxon>Micrococcales</taxon>
        <taxon>Microbacteriaceae</taxon>
        <taxon>Microbacterium</taxon>
    </lineage>
</organism>
<dbReference type="Proteomes" id="UP000680132">
    <property type="component" value="Unassembled WGS sequence"/>
</dbReference>